<feature type="region of interest" description="Disordered" evidence="1">
    <location>
        <begin position="399"/>
        <end position="421"/>
    </location>
</feature>
<feature type="region of interest" description="Disordered" evidence="1">
    <location>
        <begin position="439"/>
        <end position="515"/>
    </location>
</feature>
<feature type="compositionally biased region" description="Low complexity" evidence="1">
    <location>
        <begin position="454"/>
        <end position="465"/>
    </location>
</feature>
<dbReference type="STRING" id="215637.A0A4P9ZTA2"/>
<evidence type="ECO:0000313" key="3">
    <source>
        <dbReference type="EMBL" id="RKP36061.1"/>
    </source>
</evidence>
<feature type="region of interest" description="Disordered" evidence="1">
    <location>
        <begin position="136"/>
        <end position="383"/>
    </location>
</feature>
<feature type="compositionally biased region" description="Basic and acidic residues" evidence="1">
    <location>
        <begin position="220"/>
        <end position="229"/>
    </location>
</feature>
<feature type="compositionally biased region" description="Low complexity" evidence="1">
    <location>
        <begin position="345"/>
        <end position="358"/>
    </location>
</feature>
<reference evidence="4" key="1">
    <citation type="journal article" date="2018" name="Nat. Microbiol.">
        <title>Leveraging single-cell genomics to expand the fungal tree of life.</title>
        <authorList>
            <person name="Ahrendt S.R."/>
            <person name="Quandt C.A."/>
            <person name="Ciobanu D."/>
            <person name="Clum A."/>
            <person name="Salamov A."/>
            <person name="Andreopoulos B."/>
            <person name="Cheng J.F."/>
            <person name="Woyke T."/>
            <person name="Pelin A."/>
            <person name="Henrissat B."/>
            <person name="Reynolds N.K."/>
            <person name="Benny G.L."/>
            <person name="Smith M.E."/>
            <person name="James T.Y."/>
            <person name="Grigoriev I.V."/>
        </authorList>
    </citation>
    <scope>NUCLEOTIDE SEQUENCE [LARGE SCALE GENOMIC DNA]</scope>
    <source>
        <strain evidence="4">RSA 468</strain>
    </source>
</reference>
<feature type="region of interest" description="Disordered" evidence="1">
    <location>
        <begin position="1"/>
        <end position="50"/>
    </location>
</feature>
<protein>
    <recommendedName>
        <fullName evidence="2">GDS1 winged helix domain-containing protein</fullName>
    </recommendedName>
</protein>
<accession>A0A4P9ZTA2</accession>
<feature type="region of interest" description="Disordered" evidence="1">
    <location>
        <begin position="823"/>
        <end position="852"/>
    </location>
</feature>
<name>A0A4P9ZTA2_9FUNG</name>
<feature type="region of interest" description="Disordered" evidence="1">
    <location>
        <begin position="639"/>
        <end position="674"/>
    </location>
</feature>
<feature type="compositionally biased region" description="Basic and acidic residues" evidence="1">
    <location>
        <begin position="639"/>
        <end position="650"/>
    </location>
</feature>
<evidence type="ECO:0000313" key="4">
    <source>
        <dbReference type="Proteomes" id="UP000268162"/>
    </source>
</evidence>
<keyword evidence="4" id="KW-1185">Reference proteome</keyword>
<organism evidence="3 4">
    <name type="scientific">Dimargaris cristalligena</name>
    <dbReference type="NCBI Taxonomy" id="215637"/>
    <lineage>
        <taxon>Eukaryota</taxon>
        <taxon>Fungi</taxon>
        <taxon>Fungi incertae sedis</taxon>
        <taxon>Zoopagomycota</taxon>
        <taxon>Kickxellomycotina</taxon>
        <taxon>Dimargaritomycetes</taxon>
        <taxon>Dimargaritales</taxon>
        <taxon>Dimargaritaceae</taxon>
        <taxon>Dimargaris</taxon>
    </lineage>
</organism>
<dbReference type="Pfam" id="PF25318">
    <property type="entry name" value="WHD_GDS1"/>
    <property type="match status" value="1"/>
</dbReference>
<dbReference type="EMBL" id="ML002727">
    <property type="protein sequence ID" value="RKP36061.1"/>
    <property type="molecule type" value="Genomic_DNA"/>
</dbReference>
<evidence type="ECO:0000259" key="2">
    <source>
        <dbReference type="Pfam" id="PF25318"/>
    </source>
</evidence>
<evidence type="ECO:0000256" key="1">
    <source>
        <dbReference type="SAM" id="MobiDB-lite"/>
    </source>
</evidence>
<feature type="compositionally biased region" description="Polar residues" evidence="1">
    <location>
        <begin position="831"/>
        <end position="852"/>
    </location>
</feature>
<gene>
    <name evidence="3" type="ORF">BJ085DRAFT_34332</name>
</gene>
<feature type="compositionally biased region" description="Polar residues" evidence="1">
    <location>
        <begin position="494"/>
        <end position="507"/>
    </location>
</feature>
<feature type="compositionally biased region" description="Basic and acidic residues" evidence="1">
    <location>
        <begin position="253"/>
        <end position="264"/>
    </location>
</feature>
<dbReference type="Proteomes" id="UP000268162">
    <property type="component" value="Unassembled WGS sequence"/>
</dbReference>
<feature type="compositionally biased region" description="Polar residues" evidence="1">
    <location>
        <begin position="472"/>
        <end position="486"/>
    </location>
</feature>
<dbReference type="AlphaFoldDB" id="A0A4P9ZTA2"/>
<sequence>MASARQSPGPTTPSPAVRHGHATRSSSGGKSLPPRQGSSSPPPDSPPSLEMAEAIESVGCTSGTSPTKRLPYNLENLHPDDARDKVFVAILKALIFMGNRPSSPKELAHCIMKQKFTILGGNTPYATVSSRISQHFKRAAEHKPPRPPILGDDTDEPLPPWLSPAANIDPDGFPGPSRASAQKKRQARGRPGSGKTAPKKPRLHNASDSLDAPPALARGRSLDPDREYYHPPPSDPGGPTSHLHRLSRSVSLFDRDRGTDETIPRFDIPLPGRGKWVPGRPSRPVQPTEDFPVPPSPWVPLGSASVKAGPSPPHPRPPLSPAPPPPEAALPSQSAALCPPPRHLTAITPPTITPGPTTDASPHRARRTEATGPGPLPPPDEIMDFHEEMMSGHLADNVSPLILPAKPPASRDSRVGSPAIPGINIHTEIEPLLLQVQAERNQSPAHPSVSGGFSSTTSHPSPRSHNPAPLDSTGTSPTPNNGSPNSRRIHMGANSPSDASDSPLRTPTTPPVTYFQPFATTTRSLLPPSSVTIGSPFHLNNLWQTSPFPPDSIFAAFPSHRKNSLADIYGEDAVALGRSPSPAQRPPVTPLGVRLQQAAALQHHPTTCASSTVSSSSHPSDLITADSDLEMEFNNEEGLRDAEDDGHPVTDTDLDGDAGPSVAMGPGLDEGADHHSAVGRPTPIAIHSAGLSQSRPVALPVPANPFLAGTSFGSTSGLNDINDPESMSLTELEQLWSSPPSHCTSAIALSVSPSDDALSGTSGICRCTPVWRERSTASIFPRHRSVSLTDPPLALVVSTSRRSDLRRGGDRLLPRLLDPVLELEGDEDNAGTVTGSTESAKRTNGQRSPDDL</sequence>
<dbReference type="InterPro" id="IPR057511">
    <property type="entry name" value="WH_GDS1"/>
</dbReference>
<feature type="non-terminal residue" evidence="3">
    <location>
        <position position="852"/>
    </location>
</feature>
<proteinExistence type="predicted"/>
<feature type="domain" description="GDS1 winged helix" evidence="2">
    <location>
        <begin position="78"/>
        <end position="150"/>
    </location>
</feature>
<feature type="compositionally biased region" description="Pro residues" evidence="1">
    <location>
        <begin position="310"/>
        <end position="328"/>
    </location>
</feature>